<proteinExistence type="predicted"/>
<evidence type="ECO:0000313" key="1">
    <source>
        <dbReference type="EMBL" id="CDM32242.1"/>
    </source>
</evidence>
<gene>
    <name evidence="1" type="ORF">PROQFM164_S02g002393</name>
</gene>
<accession>W6QRT9</accession>
<dbReference type="AlphaFoldDB" id="W6QRT9"/>
<evidence type="ECO:0000313" key="2">
    <source>
        <dbReference type="Proteomes" id="UP000030686"/>
    </source>
</evidence>
<name>W6QRT9_PENRF</name>
<keyword evidence="2" id="KW-1185">Reference proteome</keyword>
<organism evidence="1 2">
    <name type="scientific">Penicillium roqueforti (strain FM164)</name>
    <dbReference type="NCBI Taxonomy" id="1365484"/>
    <lineage>
        <taxon>Eukaryota</taxon>
        <taxon>Fungi</taxon>
        <taxon>Dikarya</taxon>
        <taxon>Ascomycota</taxon>
        <taxon>Pezizomycotina</taxon>
        <taxon>Eurotiomycetes</taxon>
        <taxon>Eurotiomycetidae</taxon>
        <taxon>Eurotiales</taxon>
        <taxon>Aspergillaceae</taxon>
        <taxon>Penicillium</taxon>
    </lineage>
</organism>
<protein>
    <submittedName>
        <fullName evidence="1">Genomic scaffold, ProqFM164S02</fullName>
    </submittedName>
</protein>
<sequence length="85" mass="9561">MDLSNSDLGRIDTYLRTSEAGSCNSMHLMYRKHDSDRQSTYGVLRTPQIAITYLTSHLAHEASHQPAVICDPLVAISNCNYNRSF</sequence>
<dbReference type="Proteomes" id="UP000030686">
    <property type="component" value="Unassembled WGS sequence"/>
</dbReference>
<reference evidence="1" key="1">
    <citation type="journal article" date="2014" name="Nat. Commun.">
        <title>Multiple recent horizontal transfers of a large genomic region in cheese making fungi.</title>
        <authorList>
            <person name="Cheeseman K."/>
            <person name="Ropars J."/>
            <person name="Renault P."/>
            <person name="Dupont J."/>
            <person name="Gouzy J."/>
            <person name="Branca A."/>
            <person name="Abraham A.L."/>
            <person name="Ceppi M."/>
            <person name="Conseiller E."/>
            <person name="Debuchy R."/>
            <person name="Malagnac F."/>
            <person name="Goarin A."/>
            <person name="Silar P."/>
            <person name="Lacoste S."/>
            <person name="Sallet E."/>
            <person name="Bensimon A."/>
            <person name="Giraud T."/>
            <person name="Brygoo Y."/>
        </authorList>
    </citation>
    <scope>NUCLEOTIDE SEQUENCE [LARGE SCALE GENOMIC DNA]</scope>
    <source>
        <strain evidence="1">FM164</strain>
    </source>
</reference>
<dbReference type="EMBL" id="HG792016">
    <property type="protein sequence ID" value="CDM32242.1"/>
    <property type="molecule type" value="Genomic_DNA"/>
</dbReference>